<evidence type="ECO:0000256" key="1">
    <source>
        <dbReference type="ARBA" id="ARBA00004123"/>
    </source>
</evidence>
<evidence type="ECO:0000256" key="4">
    <source>
        <dbReference type="ARBA" id="ARBA00023242"/>
    </source>
</evidence>
<dbReference type="AlphaFoldDB" id="A0A1U7LQH3"/>
<evidence type="ECO:0000259" key="5">
    <source>
        <dbReference type="Pfam" id="PF01399"/>
    </source>
</evidence>
<evidence type="ECO:0000313" key="7">
    <source>
        <dbReference type="Proteomes" id="UP000186594"/>
    </source>
</evidence>
<proteinExistence type="predicted"/>
<dbReference type="GO" id="GO:0005737">
    <property type="term" value="C:cytoplasm"/>
    <property type="evidence" value="ECO:0007669"/>
    <property type="project" value="UniProtKB-SubCell"/>
</dbReference>
<evidence type="ECO:0000313" key="6">
    <source>
        <dbReference type="EMBL" id="OLL24833.1"/>
    </source>
</evidence>
<organism evidence="6 7">
    <name type="scientific">Neolecta irregularis (strain DAH-3)</name>
    <dbReference type="NCBI Taxonomy" id="1198029"/>
    <lineage>
        <taxon>Eukaryota</taxon>
        <taxon>Fungi</taxon>
        <taxon>Dikarya</taxon>
        <taxon>Ascomycota</taxon>
        <taxon>Taphrinomycotina</taxon>
        <taxon>Neolectales</taxon>
        <taxon>Neolectaceae</taxon>
        <taxon>Neolecta</taxon>
    </lineage>
</organism>
<keyword evidence="7" id="KW-1185">Reference proteome</keyword>
<name>A0A1U7LQH3_NEOID</name>
<accession>A0A1U7LQH3</accession>
<comment type="caution">
    <text evidence="6">The sequence shown here is derived from an EMBL/GenBank/DDBJ whole genome shotgun (WGS) entry which is preliminary data.</text>
</comment>
<reference evidence="6 7" key="1">
    <citation type="submission" date="2016-04" db="EMBL/GenBank/DDBJ databases">
        <title>Evolutionary innovation and constraint leading to complex multicellularity in the Ascomycota.</title>
        <authorList>
            <person name="Cisse O."/>
            <person name="Nguyen A."/>
            <person name="Hewitt D.A."/>
            <person name="Jedd G."/>
            <person name="Stajich J.E."/>
        </authorList>
    </citation>
    <scope>NUCLEOTIDE SEQUENCE [LARGE SCALE GENOMIC DNA]</scope>
    <source>
        <strain evidence="6 7">DAH-3</strain>
    </source>
</reference>
<evidence type="ECO:0000256" key="3">
    <source>
        <dbReference type="ARBA" id="ARBA00022490"/>
    </source>
</evidence>
<dbReference type="STRING" id="1198029.A0A1U7LQH3"/>
<protein>
    <submittedName>
        <fullName evidence="6">COP9 signalosome complex subunit 3</fullName>
    </submittedName>
</protein>
<feature type="domain" description="PCI" evidence="5">
    <location>
        <begin position="49"/>
        <end position="114"/>
    </location>
</feature>
<sequence>MPKNASLALQRATTSVISRAYSELATAMQSDCHARVLSVIDKAADVWTEDGNIGLVNLCFNTIPKRIIKKLREIYVTITLQELSRLVFLSPQDAKSLLQQMTSSNNIIAEISSSEIVTFPNTNPTELNSTHTLNLLNNLVQLNKQLGSSKEYLAKQNNSPKEGFVSEFTVEESIMDQDFKDDDIMDFE</sequence>
<dbReference type="Pfam" id="PF01399">
    <property type="entry name" value="PCI"/>
    <property type="match status" value="1"/>
</dbReference>
<dbReference type="InterPro" id="IPR000717">
    <property type="entry name" value="PCI_dom"/>
</dbReference>
<keyword evidence="3" id="KW-0963">Cytoplasm</keyword>
<dbReference type="OrthoDB" id="29061at2759"/>
<dbReference type="GO" id="GO:0008180">
    <property type="term" value="C:COP9 signalosome"/>
    <property type="evidence" value="ECO:0007669"/>
    <property type="project" value="TreeGrafter"/>
</dbReference>
<dbReference type="PANTHER" id="PTHR10758:SF1">
    <property type="entry name" value="COP9 SIGNALOSOME COMPLEX SUBUNIT 3"/>
    <property type="match status" value="1"/>
</dbReference>
<evidence type="ECO:0000256" key="2">
    <source>
        <dbReference type="ARBA" id="ARBA00004496"/>
    </source>
</evidence>
<gene>
    <name evidence="6" type="ORF">NEOLI_003685</name>
</gene>
<dbReference type="InterPro" id="IPR050756">
    <property type="entry name" value="CSN3"/>
</dbReference>
<dbReference type="Proteomes" id="UP000186594">
    <property type="component" value="Unassembled WGS sequence"/>
</dbReference>
<dbReference type="GO" id="GO:0006511">
    <property type="term" value="P:ubiquitin-dependent protein catabolic process"/>
    <property type="evidence" value="ECO:0007669"/>
    <property type="project" value="TreeGrafter"/>
</dbReference>
<comment type="subcellular location">
    <subcellularLocation>
        <location evidence="2">Cytoplasm</location>
    </subcellularLocation>
    <subcellularLocation>
        <location evidence="1">Nucleus</location>
    </subcellularLocation>
</comment>
<dbReference type="EMBL" id="LXFE01000598">
    <property type="protein sequence ID" value="OLL24833.1"/>
    <property type="molecule type" value="Genomic_DNA"/>
</dbReference>
<keyword evidence="4" id="KW-0539">Nucleus</keyword>
<dbReference type="PANTHER" id="PTHR10758">
    <property type="entry name" value="26S PROTEASOME NON-ATPASE REGULATORY SUBUNIT 3/COP9 SIGNALOSOME COMPLEX SUBUNIT 3"/>
    <property type="match status" value="1"/>
</dbReference>